<evidence type="ECO:0000313" key="3">
    <source>
        <dbReference type="Proteomes" id="UP000749010"/>
    </source>
</evidence>
<dbReference type="RefSeq" id="WP_169068327.1">
    <property type="nucleotide sequence ID" value="NZ_SPMY01000075.1"/>
</dbReference>
<keyword evidence="3" id="KW-1185">Reference proteome</keyword>
<sequence>MGRLIFPRTAFSMFFFDVWVDFNPFGGTSGIVDVGEVFSNDTRGGFAFPGDFAARMSNMMLLNIPPPIGTIYTITGGVSENDPMIGTFATTAPDAVYLYQIREDREPLQPSPFGRLDTAAHEVIIPEPATLALLGTGLGLLGVRRRRKVS</sequence>
<proteinExistence type="predicted"/>
<dbReference type="Pfam" id="PF07589">
    <property type="entry name" value="PEP-CTERM"/>
    <property type="match status" value="1"/>
</dbReference>
<feature type="domain" description="Ice-binding protein C-terminal" evidence="1">
    <location>
        <begin position="125"/>
        <end position="146"/>
    </location>
</feature>
<dbReference type="NCBIfam" id="TIGR02595">
    <property type="entry name" value="PEP_CTERM"/>
    <property type="match status" value="1"/>
</dbReference>
<name>A0ABX1U021_9PROT</name>
<protein>
    <submittedName>
        <fullName evidence="2">PEP-CTERM sorting domain-containing protein</fullName>
    </submittedName>
</protein>
<accession>A0ABX1U021</accession>
<organism evidence="2 3">
    <name type="scientific">Candidatus Accumulibacter phosphatis</name>
    <dbReference type="NCBI Taxonomy" id="327160"/>
    <lineage>
        <taxon>Bacteria</taxon>
        <taxon>Pseudomonadati</taxon>
        <taxon>Pseudomonadota</taxon>
        <taxon>Betaproteobacteria</taxon>
        <taxon>Candidatus Accumulibacter</taxon>
    </lineage>
</organism>
<reference evidence="2 3" key="1">
    <citation type="submission" date="2019-03" db="EMBL/GenBank/DDBJ databases">
        <title>Metabolic reconstructions from genomes of highly enriched 'Candidatus Accumulibacter' and 'Candidatus Competibacter' bioreactor populations.</title>
        <authorList>
            <person name="Annavajhala M.K."/>
            <person name="Welles L."/>
            <person name="Abbas B."/>
            <person name="Sorokin D."/>
            <person name="Park H."/>
            <person name="Van Loosdrecht M."/>
            <person name="Chandran K."/>
        </authorList>
    </citation>
    <scope>NUCLEOTIDE SEQUENCE [LARGE SCALE GENOMIC DNA]</scope>
    <source>
        <strain evidence="2 3">SBR_S</strain>
    </source>
</reference>
<dbReference type="Proteomes" id="UP000749010">
    <property type="component" value="Unassembled WGS sequence"/>
</dbReference>
<dbReference type="InterPro" id="IPR013424">
    <property type="entry name" value="Ice-binding_C"/>
</dbReference>
<evidence type="ECO:0000313" key="2">
    <source>
        <dbReference type="EMBL" id="NMQ29876.1"/>
    </source>
</evidence>
<comment type="caution">
    <text evidence="2">The sequence shown here is derived from an EMBL/GenBank/DDBJ whole genome shotgun (WGS) entry which is preliminary data.</text>
</comment>
<gene>
    <name evidence="2" type="ORF">E4Q23_20205</name>
</gene>
<evidence type="ECO:0000259" key="1">
    <source>
        <dbReference type="Pfam" id="PF07589"/>
    </source>
</evidence>
<dbReference type="EMBL" id="SPMY01000075">
    <property type="protein sequence ID" value="NMQ29876.1"/>
    <property type="molecule type" value="Genomic_DNA"/>
</dbReference>